<proteinExistence type="predicted"/>
<keyword evidence="3" id="KW-0804">Transcription</keyword>
<dbReference type="SMART" id="SM00866">
    <property type="entry name" value="UTRA"/>
    <property type="match status" value="1"/>
</dbReference>
<dbReference type="Pfam" id="PF00392">
    <property type="entry name" value="GntR"/>
    <property type="match status" value="1"/>
</dbReference>
<dbReference type="SUPFAM" id="SSF64288">
    <property type="entry name" value="Chorismate lyase-like"/>
    <property type="match status" value="1"/>
</dbReference>
<dbReference type="SMART" id="SM00345">
    <property type="entry name" value="HTH_GNTR"/>
    <property type="match status" value="1"/>
</dbReference>
<keyword evidence="1" id="KW-0805">Transcription regulation</keyword>
<evidence type="ECO:0000259" key="4">
    <source>
        <dbReference type="PROSITE" id="PS50949"/>
    </source>
</evidence>
<name>A0ABQ4G1E9_9ACTN</name>
<dbReference type="PANTHER" id="PTHR44846">
    <property type="entry name" value="MANNOSYL-D-GLYCERATE TRANSPORT/METABOLISM SYSTEM REPRESSOR MNGR-RELATED"/>
    <property type="match status" value="1"/>
</dbReference>
<evidence type="ECO:0000313" key="5">
    <source>
        <dbReference type="EMBL" id="GIH40903.1"/>
    </source>
</evidence>
<dbReference type="Pfam" id="PF07702">
    <property type="entry name" value="UTRA"/>
    <property type="match status" value="1"/>
</dbReference>
<dbReference type="Gene3D" id="3.40.1410.10">
    <property type="entry name" value="Chorismate lyase-like"/>
    <property type="match status" value="1"/>
</dbReference>
<evidence type="ECO:0000256" key="2">
    <source>
        <dbReference type="ARBA" id="ARBA00023125"/>
    </source>
</evidence>
<keyword evidence="6" id="KW-1185">Reference proteome</keyword>
<organism evidence="5 6">
    <name type="scientific">Microbispora corallina</name>
    <dbReference type="NCBI Taxonomy" id="83302"/>
    <lineage>
        <taxon>Bacteria</taxon>
        <taxon>Bacillati</taxon>
        <taxon>Actinomycetota</taxon>
        <taxon>Actinomycetes</taxon>
        <taxon>Streptosporangiales</taxon>
        <taxon>Streptosporangiaceae</taxon>
        <taxon>Microbispora</taxon>
    </lineage>
</organism>
<sequence>MTDVGRPKHQRVLITLEREIRSGRVPHGSRLPGETTLARRFGVSRTTVRSALAELNEAGLITTRTGKGSFVLFDGRPLDTRLGWARALAAQGVETRVRVLTVAMRRDDALAERLNLSSPEVVVVERLREVAGGGVVSYERSCLPAVDGLRDLPERGLDGGSLTEELSRAGLRPDHGEQRMGGRRLDGREAGLLGREAGAWFLTTRRTSWSAGGAFAEDVESLLDPDHFELFLTFSESGLS</sequence>
<dbReference type="InterPro" id="IPR036388">
    <property type="entry name" value="WH-like_DNA-bd_sf"/>
</dbReference>
<dbReference type="Proteomes" id="UP000603904">
    <property type="component" value="Unassembled WGS sequence"/>
</dbReference>
<evidence type="ECO:0000256" key="1">
    <source>
        <dbReference type="ARBA" id="ARBA00023015"/>
    </source>
</evidence>
<gene>
    <name evidence="5" type="ORF">Mco01_39030</name>
</gene>
<evidence type="ECO:0000256" key="3">
    <source>
        <dbReference type="ARBA" id="ARBA00023163"/>
    </source>
</evidence>
<dbReference type="PRINTS" id="PR00035">
    <property type="entry name" value="HTHGNTR"/>
</dbReference>
<evidence type="ECO:0000313" key="6">
    <source>
        <dbReference type="Proteomes" id="UP000603904"/>
    </source>
</evidence>
<dbReference type="InterPro" id="IPR000524">
    <property type="entry name" value="Tscrpt_reg_HTH_GntR"/>
</dbReference>
<keyword evidence="2" id="KW-0238">DNA-binding</keyword>
<dbReference type="CDD" id="cd07377">
    <property type="entry name" value="WHTH_GntR"/>
    <property type="match status" value="1"/>
</dbReference>
<dbReference type="PANTHER" id="PTHR44846:SF17">
    <property type="entry name" value="GNTR-FAMILY TRANSCRIPTIONAL REGULATOR"/>
    <property type="match status" value="1"/>
</dbReference>
<dbReference type="Gene3D" id="1.10.10.10">
    <property type="entry name" value="Winged helix-like DNA-binding domain superfamily/Winged helix DNA-binding domain"/>
    <property type="match status" value="1"/>
</dbReference>
<dbReference type="PROSITE" id="PS50949">
    <property type="entry name" value="HTH_GNTR"/>
    <property type="match status" value="1"/>
</dbReference>
<dbReference type="InterPro" id="IPR050679">
    <property type="entry name" value="Bact_HTH_transcr_reg"/>
</dbReference>
<dbReference type="EMBL" id="BOOC01000017">
    <property type="protein sequence ID" value="GIH40903.1"/>
    <property type="molecule type" value="Genomic_DNA"/>
</dbReference>
<dbReference type="RefSeq" id="WP_204058288.1">
    <property type="nucleotide sequence ID" value="NZ_BAAAGP010000014.1"/>
</dbReference>
<accession>A0ABQ4G1E9</accession>
<feature type="domain" description="HTH gntR-type" evidence="4">
    <location>
        <begin position="6"/>
        <end position="74"/>
    </location>
</feature>
<protein>
    <submittedName>
        <fullName evidence="5">GntR family transcriptional regulator</fullName>
    </submittedName>
</protein>
<reference evidence="5 6" key="1">
    <citation type="submission" date="2021-01" db="EMBL/GenBank/DDBJ databases">
        <title>Whole genome shotgun sequence of Microbispora corallina NBRC 16416.</title>
        <authorList>
            <person name="Komaki H."/>
            <person name="Tamura T."/>
        </authorList>
    </citation>
    <scope>NUCLEOTIDE SEQUENCE [LARGE SCALE GENOMIC DNA]</scope>
    <source>
        <strain evidence="5 6">NBRC 16416</strain>
    </source>
</reference>
<dbReference type="InterPro" id="IPR028978">
    <property type="entry name" value="Chorismate_lyase_/UTRA_dom_sf"/>
</dbReference>
<dbReference type="InterPro" id="IPR036390">
    <property type="entry name" value="WH_DNA-bd_sf"/>
</dbReference>
<dbReference type="InterPro" id="IPR011663">
    <property type="entry name" value="UTRA"/>
</dbReference>
<comment type="caution">
    <text evidence="5">The sequence shown here is derived from an EMBL/GenBank/DDBJ whole genome shotgun (WGS) entry which is preliminary data.</text>
</comment>
<dbReference type="SUPFAM" id="SSF46785">
    <property type="entry name" value="Winged helix' DNA-binding domain"/>
    <property type="match status" value="1"/>
</dbReference>